<dbReference type="InterPro" id="IPR022441">
    <property type="entry name" value="Para_beta_helix_rpt-2"/>
</dbReference>
<dbReference type="InterPro" id="IPR006626">
    <property type="entry name" value="PbH1"/>
</dbReference>
<dbReference type="NCBIfam" id="TIGR03804">
    <property type="entry name" value="para_beta_helix"/>
    <property type="match status" value="2"/>
</dbReference>
<organism evidence="2">
    <name type="scientific">marine sediment metagenome</name>
    <dbReference type="NCBI Taxonomy" id="412755"/>
    <lineage>
        <taxon>unclassified sequences</taxon>
        <taxon>metagenomes</taxon>
        <taxon>ecological metagenomes</taxon>
    </lineage>
</organism>
<dbReference type="EMBL" id="BARV01039274">
    <property type="protein sequence ID" value="GAI55750.1"/>
    <property type="molecule type" value="Genomic_DNA"/>
</dbReference>
<dbReference type="Pfam" id="PF13229">
    <property type="entry name" value="Beta_helix"/>
    <property type="match status" value="1"/>
</dbReference>
<dbReference type="InterPro" id="IPR011050">
    <property type="entry name" value="Pectin_lyase_fold/virulence"/>
</dbReference>
<dbReference type="InterPro" id="IPR012334">
    <property type="entry name" value="Pectin_lyas_fold"/>
</dbReference>
<dbReference type="SUPFAM" id="SSF51126">
    <property type="entry name" value="Pectin lyase-like"/>
    <property type="match status" value="1"/>
</dbReference>
<comment type="caution">
    <text evidence="2">The sequence shown here is derived from an EMBL/GenBank/DDBJ whole genome shotgun (WGS) entry which is preliminary data.</text>
</comment>
<evidence type="ECO:0000313" key="2">
    <source>
        <dbReference type="EMBL" id="GAI55750.1"/>
    </source>
</evidence>
<sequence length="180" mass="19867">MMKISNYSIRTTIGLVVTAVLILNLGQGIQIIEKSERNLSLSSLIPHDPISITSDNDFEVFPGTGTIEDPYIIEGYNITTEYAGIYIRGTTKYFVISNCYIDAGDYGIYIWNIANGTATVINNTCNNNKYGIWFDSSGNSTIANNTCSNNDGYGIYLYFSGSSTITNNTCSNNKYGIYIR</sequence>
<dbReference type="InterPro" id="IPR039448">
    <property type="entry name" value="Beta_helix"/>
</dbReference>
<evidence type="ECO:0000259" key="1">
    <source>
        <dbReference type="Pfam" id="PF13229"/>
    </source>
</evidence>
<accession>X1QY01</accession>
<proteinExistence type="predicted"/>
<feature type="domain" description="Right handed beta helix" evidence="1">
    <location>
        <begin position="71"/>
        <end position="179"/>
    </location>
</feature>
<dbReference type="AlphaFoldDB" id="X1QY01"/>
<name>X1QY01_9ZZZZ</name>
<protein>
    <recommendedName>
        <fullName evidence="1">Right handed beta helix domain-containing protein</fullName>
    </recommendedName>
</protein>
<feature type="non-terminal residue" evidence="2">
    <location>
        <position position="180"/>
    </location>
</feature>
<reference evidence="2" key="1">
    <citation type="journal article" date="2014" name="Front. Microbiol.">
        <title>High frequency of phylogenetically diverse reductive dehalogenase-homologous genes in deep subseafloor sedimentary metagenomes.</title>
        <authorList>
            <person name="Kawai M."/>
            <person name="Futagami T."/>
            <person name="Toyoda A."/>
            <person name="Takaki Y."/>
            <person name="Nishi S."/>
            <person name="Hori S."/>
            <person name="Arai W."/>
            <person name="Tsubouchi T."/>
            <person name="Morono Y."/>
            <person name="Uchiyama I."/>
            <person name="Ito T."/>
            <person name="Fujiyama A."/>
            <person name="Inagaki F."/>
            <person name="Takami H."/>
        </authorList>
    </citation>
    <scope>NUCLEOTIDE SEQUENCE</scope>
    <source>
        <strain evidence="2">Expedition CK06-06</strain>
    </source>
</reference>
<gene>
    <name evidence="2" type="ORF">S06H3_60246</name>
</gene>
<dbReference type="Gene3D" id="2.160.20.10">
    <property type="entry name" value="Single-stranded right-handed beta-helix, Pectin lyase-like"/>
    <property type="match status" value="1"/>
</dbReference>
<dbReference type="SMART" id="SM00710">
    <property type="entry name" value="PbH1"/>
    <property type="match status" value="5"/>
</dbReference>